<evidence type="ECO:0000313" key="2">
    <source>
        <dbReference type="Proteomes" id="UP001596147"/>
    </source>
</evidence>
<accession>A0ABW0LLZ1</accession>
<name>A0ABW0LLZ1_9BACI</name>
<keyword evidence="2" id="KW-1185">Reference proteome</keyword>
<proteinExistence type="predicted"/>
<gene>
    <name evidence="1" type="ORF">ACFPM4_19475</name>
</gene>
<dbReference type="Proteomes" id="UP001596147">
    <property type="component" value="Unassembled WGS sequence"/>
</dbReference>
<dbReference type="InterPro" id="IPR058676">
    <property type="entry name" value="YuzK"/>
</dbReference>
<organism evidence="1 2">
    <name type="scientific">Lederbergia graminis</name>
    <dbReference type="NCBI Taxonomy" id="735518"/>
    <lineage>
        <taxon>Bacteria</taxon>
        <taxon>Bacillati</taxon>
        <taxon>Bacillota</taxon>
        <taxon>Bacilli</taxon>
        <taxon>Bacillales</taxon>
        <taxon>Bacillaceae</taxon>
        <taxon>Lederbergia</taxon>
    </lineage>
</organism>
<protein>
    <submittedName>
        <fullName evidence="1">Uncharacterized protein</fullName>
    </submittedName>
</protein>
<comment type="caution">
    <text evidence="1">The sequence shown here is derived from an EMBL/GenBank/DDBJ whole genome shotgun (WGS) entry which is preliminary data.</text>
</comment>
<reference evidence="2" key="1">
    <citation type="journal article" date="2019" name="Int. J. Syst. Evol. Microbiol.">
        <title>The Global Catalogue of Microorganisms (GCM) 10K type strain sequencing project: providing services to taxonomists for standard genome sequencing and annotation.</title>
        <authorList>
            <consortium name="The Broad Institute Genomics Platform"/>
            <consortium name="The Broad Institute Genome Sequencing Center for Infectious Disease"/>
            <person name="Wu L."/>
            <person name="Ma J."/>
        </authorList>
    </citation>
    <scope>NUCLEOTIDE SEQUENCE [LARGE SCALE GENOMIC DNA]</scope>
    <source>
        <strain evidence="2">CGMCC 1.12237</strain>
    </source>
</reference>
<dbReference type="Pfam" id="PF26149">
    <property type="entry name" value="YuzK"/>
    <property type="match status" value="1"/>
</dbReference>
<evidence type="ECO:0000313" key="1">
    <source>
        <dbReference type="EMBL" id="MFC5466910.1"/>
    </source>
</evidence>
<dbReference type="EMBL" id="JBHSMC010000043">
    <property type="protein sequence ID" value="MFC5466910.1"/>
    <property type="molecule type" value="Genomic_DNA"/>
</dbReference>
<sequence>MYGAHGVGYERYKQEHEIRMQIEKKREKEYVASQQMTSNLGRKIHT</sequence>